<sequence length="213" mass="24379">MKIKKIAVENYKKFCSFKGSDYIASEFALESLLLLIVTFKVKNILELGMGIGSVSDTILKFDQINNINYFGTENNDFCLEVLPHNVEHFKKITLVPELKYIKNKKFDLIIVDGLDESLVDIEKYCAESTILFIEGDRATQTAKILNIFPKSLYVNVITLEKNSPYGHGGGNIHNYKGGGQLFFINPTFQMRKYWFQQKVGTFIKRKIRIISGK</sequence>
<dbReference type="RefSeq" id="WP_073017272.1">
    <property type="nucleotide sequence ID" value="NZ_FQWF01000002.1"/>
</dbReference>
<dbReference type="InterPro" id="IPR029063">
    <property type="entry name" value="SAM-dependent_MTases_sf"/>
</dbReference>
<evidence type="ECO:0000313" key="1">
    <source>
        <dbReference type="EMBL" id="SHG11362.1"/>
    </source>
</evidence>
<keyword evidence="2" id="KW-1185">Reference proteome</keyword>
<accession>A0A1M5H6J9</accession>
<gene>
    <name evidence="1" type="ORF">SAMN05444372_102304</name>
</gene>
<proteinExistence type="predicted"/>
<reference evidence="2" key="1">
    <citation type="submission" date="2016-11" db="EMBL/GenBank/DDBJ databases">
        <authorList>
            <person name="Varghese N."/>
            <person name="Submissions S."/>
        </authorList>
    </citation>
    <scope>NUCLEOTIDE SEQUENCE [LARGE SCALE GENOMIC DNA]</scope>
    <source>
        <strain evidence="2">DSM 17659</strain>
    </source>
</reference>
<name>A0A1M5H6J9_9FLAO</name>
<protein>
    <recommendedName>
        <fullName evidence="3">Methyltransferase domain-containing protein</fullName>
    </recommendedName>
</protein>
<dbReference type="Gene3D" id="3.40.50.150">
    <property type="entry name" value="Vaccinia Virus protein VP39"/>
    <property type="match status" value="1"/>
</dbReference>
<dbReference type="SUPFAM" id="SSF53335">
    <property type="entry name" value="S-adenosyl-L-methionine-dependent methyltransferases"/>
    <property type="match status" value="1"/>
</dbReference>
<evidence type="ECO:0008006" key="3">
    <source>
        <dbReference type="Google" id="ProtNLM"/>
    </source>
</evidence>
<dbReference type="STRING" id="229205.SAMN05444372_102304"/>
<dbReference type="AlphaFoldDB" id="A0A1M5H6J9"/>
<organism evidence="1 2">
    <name type="scientific">Flavobacterium micromati</name>
    <dbReference type="NCBI Taxonomy" id="229205"/>
    <lineage>
        <taxon>Bacteria</taxon>
        <taxon>Pseudomonadati</taxon>
        <taxon>Bacteroidota</taxon>
        <taxon>Flavobacteriia</taxon>
        <taxon>Flavobacteriales</taxon>
        <taxon>Flavobacteriaceae</taxon>
        <taxon>Flavobacterium</taxon>
    </lineage>
</organism>
<dbReference type="EMBL" id="FQWF01000002">
    <property type="protein sequence ID" value="SHG11362.1"/>
    <property type="molecule type" value="Genomic_DNA"/>
</dbReference>
<dbReference type="OrthoDB" id="1435796at2"/>
<dbReference type="Proteomes" id="UP000184020">
    <property type="component" value="Unassembled WGS sequence"/>
</dbReference>
<evidence type="ECO:0000313" key="2">
    <source>
        <dbReference type="Proteomes" id="UP000184020"/>
    </source>
</evidence>